<evidence type="ECO:0000256" key="4">
    <source>
        <dbReference type="ARBA" id="ARBA00022741"/>
    </source>
</evidence>
<evidence type="ECO:0000256" key="7">
    <source>
        <dbReference type="ARBA" id="ARBA00023080"/>
    </source>
</evidence>
<dbReference type="Pfam" id="PF00334">
    <property type="entry name" value="NDK"/>
    <property type="match status" value="1"/>
</dbReference>
<dbReference type="InterPro" id="IPR034907">
    <property type="entry name" value="NDK-like_dom"/>
</dbReference>
<keyword evidence="3" id="KW-0808">Transferase</keyword>
<dbReference type="SUPFAM" id="SSF54919">
    <property type="entry name" value="Nucleoside diphosphate kinase, NDK"/>
    <property type="match status" value="1"/>
</dbReference>
<keyword evidence="7" id="KW-0546">Nucleotide metabolism</keyword>
<accession>A0A285THD8</accession>
<dbReference type="SMART" id="SM00562">
    <property type="entry name" value="NDK"/>
    <property type="match status" value="1"/>
</dbReference>
<keyword evidence="6" id="KW-0067">ATP-binding</keyword>
<evidence type="ECO:0000256" key="8">
    <source>
        <dbReference type="PROSITE-ProRule" id="PRU00706"/>
    </source>
</evidence>
<evidence type="ECO:0000256" key="10">
    <source>
        <dbReference type="SAM" id="MobiDB-lite"/>
    </source>
</evidence>
<evidence type="ECO:0000256" key="6">
    <source>
        <dbReference type="ARBA" id="ARBA00022840"/>
    </source>
</evidence>
<evidence type="ECO:0000313" key="13">
    <source>
        <dbReference type="Proteomes" id="UP000219068"/>
    </source>
</evidence>
<feature type="domain" description="Nucleoside diphosphate kinase-like" evidence="11">
    <location>
        <begin position="109"/>
        <end position="248"/>
    </location>
</feature>
<dbReference type="Gene3D" id="3.30.70.141">
    <property type="entry name" value="Nucleoside diphosphate kinase-like domain"/>
    <property type="match status" value="1"/>
</dbReference>
<dbReference type="InterPro" id="IPR036850">
    <property type="entry name" value="NDK-like_dom_sf"/>
</dbReference>
<keyword evidence="5 12" id="KW-0418">Kinase</keyword>
<keyword evidence="2" id="KW-0597">Phosphoprotein</keyword>
<comment type="similarity">
    <text evidence="1 8 9">Belongs to the NDK family.</text>
</comment>
<dbReference type="PROSITE" id="PS51374">
    <property type="entry name" value="NDPK_LIKE"/>
    <property type="match status" value="1"/>
</dbReference>
<dbReference type="GO" id="GO:0006228">
    <property type="term" value="P:UTP biosynthetic process"/>
    <property type="evidence" value="ECO:0007669"/>
    <property type="project" value="InterPro"/>
</dbReference>
<keyword evidence="4" id="KW-0547">Nucleotide-binding</keyword>
<dbReference type="GO" id="GO:0004550">
    <property type="term" value="F:nucleoside diphosphate kinase activity"/>
    <property type="evidence" value="ECO:0007669"/>
    <property type="project" value="InterPro"/>
</dbReference>
<evidence type="ECO:0000256" key="1">
    <source>
        <dbReference type="ARBA" id="ARBA00008142"/>
    </source>
</evidence>
<dbReference type="GO" id="GO:0006241">
    <property type="term" value="P:CTP biosynthetic process"/>
    <property type="evidence" value="ECO:0007669"/>
    <property type="project" value="InterPro"/>
</dbReference>
<organism evidence="12 13">
    <name type="scientific">Thalassospira xiamenensis</name>
    <dbReference type="NCBI Taxonomy" id="220697"/>
    <lineage>
        <taxon>Bacteria</taxon>
        <taxon>Pseudomonadati</taxon>
        <taxon>Pseudomonadota</taxon>
        <taxon>Alphaproteobacteria</taxon>
        <taxon>Rhodospirillales</taxon>
        <taxon>Thalassospiraceae</taxon>
        <taxon>Thalassospira</taxon>
    </lineage>
</organism>
<sequence>MNLLERIILGATIRGHSKITVIKSPSLDQVEVVPTGALKSPAFFRMSVDEHAQLLLLLREATFDTDEHSRYAGVTVGTNEEPVNVRFDITESYSFGPGQHCTNITVHGITHTILLVKSAAVARGQANDIVSRVVSQKFVLGGLKSVFCFNRDTAALFYREHTGRPYFERLLRSVTDGPVVACKLCGVDPVNSLRALLGPTDPQSPDGKGTIRGDFGTELPDNAAHGSDSDEAAAYENRIIWPLMSTALIGNLLEPVSTDLIEYVAAQSKRADLEAKLLEP</sequence>
<dbReference type="AlphaFoldDB" id="A0A285THD8"/>
<evidence type="ECO:0000256" key="3">
    <source>
        <dbReference type="ARBA" id="ARBA00022679"/>
    </source>
</evidence>
<dbReference type="Proteomes" id="UP000219068">
    <property type="component" value="Unassembled WGS sequence"/>
</dbReference>
<dbReference type="GO" id="GO:0005524">
    <property type="term" value="F:ATP binding"/>
    <property type="evidence" value="ECO:0007669"/>
    <property type="project" value="UniProtKB-KW"/>
</dbReference>
<feature type="region of interest" description="Disordered" evidence="10">
    <location>
        <begin position="197"/>
        <end position="228"/>
    </location>
</feature>
<evidence type="ECO:0000256" key="9">
    <source>
        <dbReference type="RuleBase" id="RU004011"/>
    </source>
</evidence>
<dbReference type="RefSeq" id="WP_097052192.1">
    <property type="nucleotide sequence ID" value="NZ_OBMM01000003.1"/>
</dbReference>
<evidence type="ECO:0000256" key="5">
    <source>
        <dbReference type="ARBA" id="ARBA00022777"/>
    </source>
</evidence>
<evidence type="ECO:0000256" key="2">
    <source>
        <dbReference type="ARBA" id="ARBA00022553"/>
    </source>
</evidence>
<evidence type="ECO:0000259" key="11">
    <source>
        <dbReference type="SMART" id="SM00562"/>
    </source>
</evidence>
<dbReference type="PANTHER" id="PTHR46161">
    <property type="entry name" value="NUCLEOSIDE DIPHOSPHATE KINASE"/>
    <property type="match status" value="1"/>
</dbReference>
<protein>
    <submittedName>
        <fullName evidence="12">Nucleoside diphosphate kinase</fullName>
    </submittedName>
</protein>
<proteinExistence type="inferred from homology"/>
<reference evidence="12 13" key="1">
    <citation type="submission" date="2017-08" db="EMBL/GenBank/DDBJ databases">
        <authorList>
            <person name="de Groot N.N."/>
        </authorList>
    </citation>
    <scope>NUCLEOTIDE SEQUENCE [LARGE SCALE GENOMIC DNA]</scope>
    <source>
        <strain evidence="12 13">USBA 78</strain>
    </source>
</reference>
<comment type="caution">
    <text evidence="8">Lacks conserved residue(s) required for the propagation of feature annotation.</text>
</comment>
<dbReference type="InterPro" id="IPR001564">
    <property type="entry name" value="Nucleoside_diP_kinase"/>
</dbReference>
<gene>
    <name evidence="12" type="ORF">SAMN05428964_103410</name>
</gene>
<dbReference type="PRINTS" id="PR01243">
    <property type="entry name" value="NUCDPKINASE"/>
</dbReference>
<evidence type="ECO:0000313" key="12">
    <source>
        <dbReference type="EMBL" id="SOC21462.1"/>
    </source>
</evidence>
<dbReference type="EMBL" id="OBMM01000003">
    <property type="protein sequence ID" value="SOC21462.1"/>
    <property type="molecule type" value="Genomic_DNA"/>
</dbReference>
<name>A0A285THD8_9PROT</name>
<dbReference type="GO" id="GO:0006183">
    <property type="term" value="P:GTP biosynthetic process"/>
    <property type="evidence" value="ECO:0007669"/>
    <property type="project" value="InterPro"/>
</dbReference>
<dbReference type="PANTHER" id="PTHR46161:SF3">
    <property type="entry name" value="NUCLEOSIDE DIPHOSPHATE KINASE DDB_G0292928-RELATED"/>
    <property type="match status" value="1"/>
</dbReference>